<name>A0ABM6FBD7_9BURK</name>
<accession>A0ABM6FBD7</accession>
<keyword evidence="1" id="KW-1133">Transmembrane helix</keyword>
<evidence type="ECO:0008006" key="4">
    <source>
        <dbReference type="Google" id="ProtNLM"/>
    </source>
</evidence>
<evidence type="ECO:0000313" key="2">
    <source>
        <dbReference type="EMBL" id="AOZ08958.1"/>
    </source>
</evidence>
<dbReference type="RefSeq" id="WP_071071606.1">
    <property type="nucleotide sequence ID" value="NZ_CP017755.1"/>
</dbReference>
<gene>
    <name evidence="2" type="ORF">BKK80_24130</name>
</gene>
<keyword evidence="1" id="KW-0472">Membrane</keyword>
<organism evidence="2 3">
    <name type="scientific">Cupriavidus malaysiensis</name>
    <dbReference type="NCBI Taxonomy" id="367825"/>
    <lineage>
        <taxon>Bacteria</taxon>
        <taxon>Pseudomonadati</taxon>
        <taxon>Pseudomonadota</taxon>
        <taxon>Betaproteobacteria</taxon>
        <taxon>Burkholderiales</taxon>
        <taxon>Burkholderiaceae</taxon>
        <taxon>Cupriavidus</taxon>
    </lineage>
</organism>
<feature type="transmembrane region" description="Helical" evidence="1">
    <location>
        <begin position="72"/>
        <end position="91"/>
    </location>
</feature>
<dbReference type="EMBL" id="CP017755">
    <property type="protein sequence ID" value="AOZ08958.1"/>
    <property type="molecule type" value="Genomic_DNA"/>
</dbReference>
<reference evidence="2 3" key="1">
    <citation type="submission" date="2016-10" db="EMBL/GenBank/DDBJ databases">
        <title>Complete genome sequences of three Cupriavidus strains isolated from various Malaysian environments.</title>
        <authorList>
            <person name="Abdullah A.A.-A."/>
            <person name="Shafie N.A.H."/>
            <person name="Lau N.S."/>
        </authorList>
    </citation>
    <scope>NUCLEOTIDE SEQUENCE [LARGE SCALE GENOMIC DNA]</scope>
    <source>
        <strain evidence="2 3">USMAA1020</strain>
    </source>
</reference>
<protein>
    <recommendedName>
        <fullName evidence="4">Poly-beta-1,6-N-acetyl-D-glucosamine biosynthesis protein PgaD</fullName>
    </recommendedName>
</protein>
<dbReference type="Proteomes" id="UP000177515">
    <property type="component" value="Chromosome 2"/>
</dbReference>
<evidence type="ECO:0000256" key="1">
    <source>
        <dbReference type="SAM" id="Phobius"/>
    </source>
</evidence>
<keyword evidence="1" id="KW-0812">Transmembrane</keyword>
<keyword evidence="3" id="KW-1185">Reference proteome</keyword>
<evidence type="ECO:0000313" key="3">
    <source>
        <dbReference type="Proteomes" id="UP000177515"/>
    </source>
</evidence>
<sequence>MNEPIIDTSGAGLQAYLQYLGRGKALRRYLWFRLARPAIVAGAWLAAAYYIYRCVLSGGGSPVTWREFVPQMLAVAAMALALSLWALARLAGEHRPGAHHTPRAAATPSLDLAKDVVLAVGAGRRLVAYHDQDGLISRVAPLQQELA</sequence>
<feature type="transmembrane region" description="Helical" evidence="1">
    <location>
        <begin position="30"/>
        <end position="52"/>
    </location>
</feature>
<proteinExistence type="predicted"/>